<accession>A0ABW8FUI5</accession>
<dbReference type="Proteomes" id="UP001617511">
    <property type="component" value="Unassembled WGS sequence"/>
</dbReference>
<keyword evidence="2" id="KW-1185">Reference proteome</keyword>
<evidence type="ECO:0000313" key="1">
    <source>
        <dbReference type="EMBL" id="MFJ4084980.1"/>
    </source>
</evidence>
<reference evidence="1 2" key="1">
    <citation type="submission" date="2024-10" db="EMBL/GenBank/DDBJ databases">
        <title>The Natural Products Discovery Center: Release of the First 8490 Sequenced Strains for Exploring Actinobacteria Biosynthetic Diversity.</title>
        <authorList>
            <person name="Kalkreuter E."/>
            <person name="Kautsar S.A."/>
            <person name="Yang D."/>
            <person name="Bader C.D."/>
            <person name="Teijaro C.N."/>
            <person name="Fluegel L."/>
            <person name="Davis C.M."/>
            <person name="Simpson J.R."/>
            <person name="Lauterbach L."/>
            <person name="Steele A.D."/>
            <person name="Gui C."/>
            <person name="Meng S."/>
            <person name="Li G."/>
            <person name="Viehrig K."/>
            <person name="Ye F."/>
            <person name="Su P."/>
            <person name="Kiefer A.F."/>
            <person name="Nichols A."/>
            <person name="Cepeda A.J."/>
            <person name="Yan W."/>
            <person name="Fan B."/>
            <person name="Jiang Y."/>
            <person name="Adhikari A."/>
            <person name="Zheng C.-J."/>
            <person name="Schuster L."/>
            <person name="Cowan T.M."/>
            <person name="Smanski M.J."/>
            <person name="Chevrette M.G."/>
            <person name="De Carvalho L.P.S."/>
            <person name="Shen B."/>
        </authorList>
    </citation>
    <scope>NUCLEOTIDE SEQUENCE [LARGE SCALE GENOMIC DNA]</scope>
    <source>
        <strain evidence="1 2">NPDC089932</strain>
    </source>
</reference>
<comment type="caution">
    <text evidence="1">The sequence shown here is derived from an EMBL/GenBank/DDBJ whole genome shotgun (WGS) entry which is preliminary data.</text>
</comment>
<dbReference type="RefSeq" id="WP_402076334.1">
    <property type="nucleotide sequence ID" value="NZ_JBIVGG010000022.1"/>
</dbReference>
<gene>
    <name evidence="1" type="ORF">ACIP2Z_39305</name>
</gene>
<proteinExistence type="predicted"/>
<dbReference type="EMBL" id="JBIVGG010000022">
    <property type="protein sequence ID" value="MFJ4084980.1"/>
    <property type="molecule type" value="Genomic_DNA"/>
</dbReference>
<organism evidence="1 2">
    <name type="scientific">Streptomyces iakyrus</name>
    <dbReference type="NCBI Taxonomy" id="68219"/>
    <lineage>
        <taxon>Bacteria</taxon>
        <taxon>Bacillati</taxon>
        <taxon>Actinomycetota</taxon>
        <taxon>Actinomycetes</taxon>
        <taxon>Kitasatosporales</taxon>
        <taxon>Streptomycetaceae</taxon>
        <taxon>Streptomyces</taxon>
    </lineage>
</organism>
<name>A0ABW8FUI5_9ACTN</name>
<evidence type="ECO:0000313" key="2">
    <source>
        <dbReference type="Proteomes" id="UP001617511"/>
    </source>
</evidence>
<sequence length="301" mass="32402">MDSVDFTPKDIPTLRRAGRFLRRRELTLPDAAHPKFHEGVLMSALWLDDQADELGRQAPDPTVKETRRPIFNQLVAPEAGGPVFHEEAKALLDAHEDAVRAAAGVGVLLLQGAMLALHPKTANPRHGCCAAPKLCGGHRAECRSSEHTIGGRDPWPCQSLRAAGITSDADAEAVRQALRALERQTDPDGYPSRKKTNRGRTVHATRQLDDGIGDAGACGMYFPRDTVSSLEHPDTEVSCQACVKALARKESEAAAAVEDAHRCTLPPTRRLACGCCPHQVCEDCERCAHTCKCGTGGTPAP</sequence>
<protein>
    <submittedName>
        <fullName evidence="1">Uncharacterized protein</fullName>
    </submittedName>
</protein>